<dbReference type="AlphaFoldDB" id="A0A381Y896"/>
<keyword evidence="2" id="KW-0501">Molybdenum cofactor biosynthesis</keyword>
<accession>A0A381Y896</accession>
<sequence>MDIKYNITKLKGSIKEEVQDHVSVEEPLEMSLKFKKDDKWNIENISITMRTPGNDEDLISGFLYNERIIENINEIEKVEKKGETVGDYNLQNKIEATINNTKNLDIGKIKKNFITNSSCGVCGKTSLDSIEVLKTNKIDLSFPKINYNIILKSPELLQNNQSEFSKTGGIHASALIGGKGEVIAIREDVGRHNALDKLIGHALKNKIIKPENQFIACSGRLNFELVQKALMSNIGLMAGVGAPTSLAIDLAKRFNMTLVGFVKQDSFNIYSNKERIIIKS</sequence>
<dbReference type="Pfam" id="PF02634">
    <property type="entry name" value="FdhD-NarQ"/>
    <property type="match status" value="1"/>
</dbReference>
<protein>
    <recommendedName>
        <fullName evidence="4">Sulfur carrier protein FdhD</fullName>
    </recommendedName>
</protein>
<reference evidence="3" key="1">
    <citation type="submission" date="2018-05" db="EMBL/GenBank/DDBJ databases">
        <authorList>
            <person name="Lanie J.A."/>
            <person name="Ng W.-L."/>
            <person name="Kazmierczak K.M."/>
            <person name="Andrzejewski T.M."/>
            <person name="Davidsen T.M."/>
            <person name="Wayne K.J."/>
            <person name="Tettelin H."/>
            <person name="Glass J.I."/>
            <person name="Rusch D."/>
            <person name="Podicherti R."/>
            <person name="Tsui H.-C.T."/>
            <person name="Winkler M.E."/>
        </authorList>
    </citation>
    <scope>NUCLEOTIDE SEQUENCE</scope>
</reference>
<organism evidence="3">
    <name type="scientific">marine metagenome</name>
    <dbReference type="NCBI Taxonomy" id="408172"/>
    <lineage>
        <taxon>unclassified sequences</taxon>
        <taxon>metagenomes</taxon>
        <taxon>ecological metagenomes</taxon>
    </lineage>
</organism>
<dbReference type="PANTHER" id="PTHR30592">
    <property type="entry name" value="FORMATE DEHYDROGENASE"/>
    <property type="match status" value="1"/>
</dbReference>
<dbReference type="SUPFAM" id="SSF53927">
    <property type="entry name" value="Cytidine deaminase-like"/>
    <property type="match status" value="1"/>
</dbReference>
<dbReference type="PIRSF" id="PIRSF015626">
    <property type="entry name" value="FdhD"/>
    <property type="match status" value="1"/>
</dbReference>
<proteinExistence type="inferred from homology"/>
<dbReference type="GO" id="GO:0016783">
    <property type="term" value="F:sulfurtransferase activity"/>
    <property type="evidence" value="ECO:0007669"/>
    <property type="project" value="InterPro"/>
</dbReference>
<dbReference type="Gene3D" id="3.10.20.10">
    <property type="match status" value="1"/>
</dbReference>
<keyword evidence="1" id="KW-0963">Cytoplasm</keyword>
<dbReference type="EMBL" id="UINC01017505">
    <property type="protein sequence ID" value="SVA72637.1"/>
    <property type="molecule type" value="Genomic_DNA"/>
</dbReference>
<evidence type="ECO:0000313" key="3">
    <source>
        <dbReference type="EMBL" id="SVA72637.1"/>
    </source>
</evidence>
<gene>
    <name evidence="3" type="ORF">METZ01_LOCUS125491</name>
</gene>
<dbReference type="GO" id="GO:0006777">
    <property type="term" value="P:Mo-molybdopterin cofactor biosynthetic process"/>
    <property type="evidence" value="ECO:0007669"/>
    <property type="project" value="UniProtKB-KW"/>
</dbReference>
<evidence type="ECO:0000256" key="1">
    <source>
        <dbReference type="ARBA" id="ARBA00022490"/>
    </source>
</evidence>
<evidence type="ECO:0000256" key="2">
    <source>
        <dbReference type="ARBA" id="ARBA00023150"/>
    </source>
</evidence>
<evidence type="ECO:0008006" key="4">
    <source>
        <dbReference type="Google" id="ProtNLM"/>
    </source>
</evidence>
<dbReference type="Gene3D" id="3.40.140.10">
    <property type="entry name" value="Cytidine Deaminase, domain 2"/>
    <property type="match status" value="1"/>
</dbReference>
<dbReference type="InterPro" id="IPR016193">
    <property type="entry name" value="Cytidine_deaminase-like"/>
</dbReference>
<name>A0A381Y896_9ZZZZ</name>
<dbReference type="PANTHER" id="PTHR30592:SF1">
    <property type="entry name" value="SULFUR CARRIER PROTEIN FDHD"/>
    <property type="match status" value="1"/>
</dbReference>
<dbReference type="HAMAP" id="MF_00187">
    <property type="entry name" value="FdhD"/>
    <property type="match status" value="1"/>
</dbReference>
<dbReference type="NCBIfam" id="TIGR00129">
    <property type="entry name" value="fdhD_narQ"/>
    <property type="match status" value="1"/>
</dbReference>
<dbReference type="InterPro" id="IPR003786">
    <property type="entry name" value="FdhD"/>
</dbReference>